<gene>
    <name evidence="2" type="ORF">LtaPh_3650000</name>
</gene>
<evidence type="ECO:0008006" key="4">
    <source>
        <dbReference type="Google" id="ProtNLM"/>
    </source>
</evidence>
<dbReference type="VEuPathDB" id="TriTrypDB:LtaPh_3650000"/>
<proteinExistence type="predicted"/>
<feature type="chain" id="PRO_5024877509" description="tRNA ligase phosphodiesterase domain-containing protein" evidence="1">
    <location>
        <begin position="20"/>
        <end position="235"/>
    </location>
</feature>
<dbReference type="AlphaFoldDB" id="A0A640KWQ4"/>
<evidence type="ECO:0000313" key="2">
    <source>
        <dbReference type="EMBL" id="GET93585.1"/>
    </source>
</evidence>
<keyword evidence="3" id="KW-1185">Reference proteome</keyword>
<organism evidence="2 3">
    <name type="scientific">Leishmania tarentolae</name>
    <name type="common">Sauroleishmania tarentolae</name>
    <dbReference type="NCBI Taxonomy" id="5689"/>
    <lineage>
        <taxon>Eukaryota</taxon>
        <taxon>Discoba</taxon>
        <taxon>Euglenozoa</taxon>
        <taxon>Kinetoplastea</taxon>
        <taxon>Metakinetoplastina</taxon>
        <taxon>Trypanosomatida</taxon>
        <taxon>Trypanosomatidae</taxon>
        <taxon>Leishmaniinae</taxon>
        <taxon>Leishmania</taxon>
        <taxon>lizard Leishmania</taxon>
    </lineage>
</organism>
<keyword evidence="1" id="KW-0732">Signal</keyword>
<dbReference type="Proteomes" id="UP000419144">
    <property type="component" value="Unassembled WGS sequence"/>
</dbReference>
<feature type="signal peptide" evidence="1">
    <location>
        <begin position="1"/>
        <end position="19"/>
    </location>
</feature>
<comment type="caution">
    <text evidence="2">The sequence shown here is derived from an EMBL/GenBank/DDBJ whole genome shotgun (WGS) entry which is preliminary data.</text>
</comment>
<name>A0A640KWQ4_LEITA</name>
<evidence type="ECO:0000256" key="1">
    <source>
        <dbReference type="SAM" id="SignalP"/>
    </source>
</evidence>
<sequence>MSLFALNVCIVSSSFDVVAFPLSSTLCPVEVDGDVENASLCYGLVPLTEKSRRGYGYAHCTVMQFCARALDLKAIRSIVRETWLKFRKHVLESKESLVLTGIADGPTFATREGGQAVRLPYITVERSPNLMSLHETIMQELSPYHVKVGSEDVAKATFHKKFPADSNSTTSEWMLSFINKYAHENYTPHITLGACTEENVAAFTCLQKTEIPWRECRLVVSHMGNFCSCFELLEN</sequence>
<evidence type="ECO:0000313" key="3">
    <source>
        <dbReference type="Proteomes" id="UP000419144"/>
    </source>
</evidence>
<dbReference type="OrthoDB" id="268916at2759"/>
<protein>
    <recommendedName>
        <fullName evidence="4">tRNA ligase phosphodiesterase domain-containing protein</fullName>
    </recommendedName>
</protein>
<dbReference type="EMBL" id="BLBS01000057">
    <property type="protein sequence ID" value="GET93585.1"/>
    <property type="molecule type" value="Genomic_DNA"/>
</dbReference>
<reference evidence="2" key="1">
    <citation type="submission" date="2019-11" db="EMBL/GenBank/DDBJ databases">
        <title>Leishmania tarentolae CDS.</title>
        <authorList>
            <person name="Goto Y."/>
            <person name="Yamagishi J."/>
        </authorList>
    </citation>
    <scope>NUCLEOTIDE SEQUENCE [LARGE SCALE GENOMIC DNA]</scope>
    <source>
        <strain evidence="2">Parrot Tar II</strain>
    </source>
</reference>
<accession>A0A640KWQ4</accession>